<sequence length="204" mass="23762">MDLRQNITQAIEALIEQNVIPGNTDLDGLANTIYVTPTIERLITLKRIDLKMILLMEFYKERANNTMLDGGLAVIERINRVITELPALENSALQLTTKLVNIMCANMSDILVDHYEYPTNTNYWKHCKQELICMLGRDEVLQMFIATVYAENKKKLDEDIFEYVANECILDRASKDDNEFMHNWHFDVYKRLRVHVEEVIECAC</sequence>
<organismHost>
    <name type="scientific">Lepidoptera</name>
    <name type="common">moths &amp; butterflies</name>
    <dbReference type="NCBI Taxonomy" id="7088"/>
</organismHost>
<evidence type="ECO:0000313" key="1">
    <source>
        <dbReference type="EMBL" id="AIL25134.1"/>
    </source>
</evidence>
<reference evidence="1" key="1">
    <citation type="submission" date="2014-05" db="EMBL/GenBank/DDBJ databases">
        <authorList>
            <person name="Hou D."/>
            <person name="Liu X."/>
            <person name="Yin F."/>
            <person name="Zhu Z."/>
            <person name="Wang J."/>
            <person name="Zhang L."/>
            <person name="Kou Z."/>
            <person name="Deng F."/>
            <person name="Wang H."/>
            <person name="Hu Z."/>
        </authorList>
    </citation>
    <scope>NUCLEOTIDE SEQUENCE</scope>
    <source>
        <strain evidence="1">CTa</strain>
    </source>
</reference>
<proteinExistence type="predicted"/>
<name>A0A077CZ18_NPVMB</name>
<organism evidence="1">
    <name type="scientific">Mamestra brassicae nuclear polyhedrosis virus</name>
    <name type="common">MbNPV</name>
    <dbReference type="NCBI Taxonomy" id="78219"/>
    <lineage>
        <taxon>Viruses</taxon>
        <taxon>Viruses incertae sedis</taxon>
        <taxon>Naldaviricetes</taxon>
        <taxon>Lefavirales</taxon>
        <taxon>Baculoviridae</taxon>
        <taxon>Alphabaculovirus</taxon>
        <taxon>Alphabaculovirus mabrassicae</taxon>
    </lineage>
</organism>
<protein>
    <submittedName>
        <fullName evidence="1">Orf56</fullName>
    </submittedName>
</protein>
<dbReference type="EMBL" id="KJ871680">
    <property type="protein sequence ID" value="AIL25134.1"/>
    <property type="molecule type" value="Genomic_DNA"/>
</dbReference>
<accession>A0A077CZ18</accession>